<evidence type="ECO:0000256" key="4">
    <source>
        <dbReference type="ARBA" id="ARBA00022989"/>
    </source>
</evidence>
<organism evidence="7 8">
    <name type="scientific">Arenimonas maotaiensis</name>
    <dbReference type="NCBI Taxonomy" id="1446479"/>
    <lineage>
        <taxon>Bacteria</taxon>
        <taxon>Pseudomonadati</taxon>
        <taxon>Pseudomonadota</taxon>
        <taxon>Gammaproteobacteria</taxon>
        <taxon>Lysobacterales</taxon>
        <taxon>Lysobacteraceae</taxon>
        <taxon>Arenimonas</taxon>
    </lineage>
</organism>
<dbReference type="AlphaFoldDB" id="A0A917CLZ8"/>
<evidence type="ECO:0000256" key="6">
    <source>
        <dbReference type="SAM" id="SignalP"/>
    </source>
</evidence>
<keyword evidence="5" id="KW-0472">Membrane</keyword>
<dbReference type="InterPro" id="IPR023353">
    <property type="entry name" value="LemA-like_dom_sf"/>
</dbReference>
<dbReference type="SUPFAM" id="SSF140478">
    <property type="entry name" value="LemA-like"/>
    <property type="match status" value="1"/>
</dbReference>
<evidence type="ECO:0000313" key="8">
    <source>
        <dbReference type="Proteomes" id="UP000632858"/>
    </source>
</evidence>
<sequence>MRIRSFALVLLAGLLSGCGYNTIQQQDEDVKAQWSEVLNQYQRRADLVPNLVATVKGFAAQEERVLTEVTDARSRVGQMNINAEQAADPDTLKKFQAAQGELSGALSRLLVVSENYPELKSNENFRDLQVQLEGTENRVTVARNRYIQSVQAYNTHIRKFPVNLTAMLFGYETKANFSVENEAAISKAPTVEFAPAEKPAGN</sequence>
<dbReference type="GO" id="GO:0016020">
    <property type="term" value="C:membrane"/>
    <property type="evidence" value="ECO:0007669"/>
    <property type="project" value="UniProtKB-SubCell"/>
</dbReference>
<dbReference type="PANTHER" id="PTHR34478:SF2">
    <property type="entry name" value="MEMBRANE PROTEIN"/>
    <property type="match status" value="1"/>
</dbReference>
<dbReference type="EMBL" id="BMFO01000002">
    <property type="protein sequence ID" value="GGF90643.1"/>
    <property type="molecule type" value="Genomic_DNA"/>
</dbReference>
<evidence type="ECO:0000256" key="3">
    <source>
        <dbReference type="ARBA" id="ARBA00022692"/>
    </source>
</evidence>
<dbReference type="InterPro" id="IPR007156">
    <property type="entry name" value="MamQ_LemA"/>
</dbReference>
<accession>A0A917CLZ8</accession>
<protein>
    <recommendedName>
        <fullName evidence="9">LemA family protein</fullName>
    </recommendedName>
</protein>
<dbReference type="PROSITE" id="PS51257">
    <property type="entry name" value="PROKAR_LIPOPROTEIN"/>
    <property type="match status" value="1"/>
</dbReference>
<proteinExistence type="inferred from homology"/>
<evidence type="ECO:0000256" key="2">
    <source>
        <dbReference type="ARBA" id="ARBA00008854"/>
    </source>
</evidence>
<dbReference type="RefSeq" id="WP_188448562.1">
    <property type="nucleotide sequence ID" value="NZ_BMFO01000002.1"/>
</dbReference>
<keyword evidence="4" id="KW-1133">Transmembrane helix</keyword>
<reference evidence="7" key="2">
    <citation type="submission" date="2020-09" db="EMBL/GenBank/DDBJ databases">
        <authorList>
            <person name="Sun Q."/>
            <person name="Zhou Y."/>
        </authorList>
    </citation>
    <scope>NUCLEOTIDE SEQUENCE</scope>
    <source>
        <strain evidence="7">CGMCC 1.12726</strain>
    </source>
</reference>
<feature type="signal peptide" evidence="6">
    <location>
        <begin position="1"/>
        <end position="21"/>
    </location>
</feature>
<evidence type="ECO:0000256" key="1">
    <source>
        <dbReference type="ARBA" id="ARBA00004167"/>
    </source>
</evidence>
<comment type="similarity">
    <text evidence="2">Belongs to the LemA family.</text>
</comment>
<feature type="chain" id="PRO_5037064744" description="LemA family protein" evidence="6">
    <location>
        <begin position="22"/>
        <end position="202"/>
    </location>
</feature>
<evidence type="ECO:0000256" key="5">
    <source>
        <dbReference type="ARBA" id="ARBA00023136"/>
    </source>
</evidence>
<dbReference type="Pfam" id="PF04011">
    <property type="entry name" value="LemA"/>
    <property type="match status" value="1"/>
</dbReference>
<dbReference type="Proteomes" id="UP000632858">
    <property type="component" value="Unassembled WGS sequence"/>
</dbReference>
<dbReference type="Gene3D" id="1.20.1440.20">
    <property type="entry name" value="LemA-like domain"/>
    <property type="match status" value="1"/>
</dbReference>
<name>A0A917CLZ8_9GAMM</name>
<dbReference type="PANTHER" id="PTHR34478">
    <property type="entry name" value="PROTEIN LEMA"/>
    <property type="match status" value="1"/>
</dbReference>
<comment type="caution">
    <text evidence="7">The sequence shown here is derived from an EMBL/GenBank/DDBJ whole genome shotgun (WGS) entry which is preliminary data.</text>
</comment>
<evidence type="ECO:0000313" key="7">
    <source>
        <dbReference type="EMBL" id="GGF90643.1"/>
    </source>
</evidence>
<reference evidence="7" key="1">
    <citation type="journal article" date="2014" name="Int. J. Syst. Evol. Microbiol.">
        <title>Complete genome sequence of Corynebacterium casei LMG S-19264T (=DSM 44701T), isolated from a smear-ripened cheese.</title>
        <authorList>
            <consortium name="US DOE Joint Genome Institute (JGI-PGF)"/>
            <person name="Walter F."/>
            <person name="Albersmeier A."/>
            <person name="Kalinowski J."/>
            <person name="Ruckert C."/>
        </authorList>
    </citation>
    <scope>NUCLEOTIDE SEQUENCE</scope>
    <source>
        <strain evidence="7">CGMCC 1.12726</strain>
    </source>
</reference>
<gene>
    <name evidence="7" type="ORF">GCM10010960_10700</name>
</gene>
<keyword evidence="6" id="KW-0732">Signal</keyword>
<comment type="subcellular location">
    <subcellularLocation>
        <location evidence="1">Membrane</location>
        <topology evidence="1">Single-pass membrane protein</topology>
    </subcellularLocation>
</comment>
<keyword evidence="8" id="KW-1185">Reference proteome</keyword>
<keyword evidence="3" id="KW-0812">Transmembrane</keyword>
<evidence type="ECO:0008006" key="9">
    <source>
        <dbReference type="Google" id="ProtNLM"/>
    </source>
</evidence>